<proteinExistence type="predicted"/>
<comment type="caution">
    <text evidence="2">The sequence shown here is derived from an EMBL/GenBank/DDBJ whole genome shotgun (WGS) entry which is preliminary data.</text>
</comment>
<dbReference type="EMBL" id="JAPMOS010000042">
    <property type="protein sequence ID" value="KAJ4457662.1"/>
    <property type="molecule type" value="Genomic_DNA"/>
</dbReference>
<evidence type="ECO:0008006" key="4">
    <source>
        <dbReference type="Google" id="ProtNLM"/>
    </source>
</evidence>
<dbReference type="SUPFAM" id="SSF56112">
    <property type="entry name" value="Protein kinase-like (PK-like)"/>
    <property type="match status" value="1"/>
</dbReference>
<name>A0ABQ8UEE2_9EUKA</name>
<feature type="compositionally biased region" description="Low complexity" evidence="1">
    <location>
        <begin position="36"/>
        <end position="45"/>
    </location>
</feature>
<organism evidence="2 3">
    <name type="scientific">Paratrimastix pyriformis</name>
    <dbReference type="NCBI Taxonomy" id="342808"/>
    <lineage>
        <taxon>Eukaryota</taxon>
        <taxon>Metamonada</taxon>
        <taxon>Preaxostyla</taxon>
        <taxon>Paratrimastigidae</taxon>
        <taxon>Paratrimastix</taxon>
    </lineage>
</organism>
<reference evidence="2" key="1">
    <citation type="journal article" date="2022" name="bioRxiv">
        <title>Genomics of Preaxostyla Flagellates Illuminates Evolutionary Transitions and the Path Towards Mitochondrial Loss.</title>
        <authorList>
            <person name="Novak L.V.F."/>
            <person name="Treitli S.C."/>
            <person name="Pyrih J."/>
            <person name="Halakuc P."/>
            <person name="Pipaliya S.V."/>
            <person name="Vacek V."/>
            <person name="Brzon O."/>
            <person name="Soukal P."/>
            <person name="Eme L."/>
            <person name="Dacks J.B."/>
            <person name="Karnkowska A."/>
            <person name="Elias M."/>
            <person name="Hampl V."/>
        </authorList>
    </citation>
    <scope>NUCLEOTIDE SEQUENCE</scope>
    <source>
        <strain evidence="2">RCP-MX</strain>
    </source>
</reference>
<evidence type="ECO:0000256" key="1">
    <source>
        <dbReference type="SAM" id="MobiDB-lite"/>
    </source>
</evidence>
<protein>
    <recommendedName>
        <fullName evidence="4">Non-specific serine/threonine protein kinase</fullName>
    </recommendedName>
</protein>
<evidence type="ECO:0000313" key="3">
    <source>
        <dbReference type="Proteomes" id="UP001141327"/>
    </source>
</evidence>
<accession>A0ABQ8UEE2</accession>
<gene>
    <name evidence="2" type="ORF">PAPYR_6801</name>
</gene>
<dbReference type="InterPro" id="IPR011009">
    <property type="entry name" value="Kinase-like_dom_sf"/>
</dbReference>
<sequence>MQPQSAFPGPISADPFYYPPAPRVLPPGSPSPSPDSPSTTPASSVPFPPGSVPIDAMLIALNIERDAPFLKGEHEKANPITGQTPSHETLVAEFLSVLTGKISLFNCPDLTCAAESTLWAGLTNFPQSTHDPWRHPSFGIPPETKSDLCYSFKGVPLVHCEVQSSSHLRRCLEQLIANVAMSSFAICSLFDGDPPAPLEIPAFFVLRRSRAYAIVWFELSLQREPGDESFPPLVRLSLNYVRVAGPYPFAADEPWDAIRRAVVALIDRCVVDPAQVRRRVVPTWVVAPYLKDRPDQQVHELDAALSRFRNVYWTDTAYFKIVDHDLHARLWQVPRYTETHVTQCQVYLYGNKSFVLLRMPCLGVPLSDALRGPPGPPPPWDDIARLLVERVADLLKHDITHGDLRPANVLVTLEPELRVDLIDYERCGNASSTYYQTYRVDAFNPAAVAGMTQAGAAIQQLISVLRVIPGAGAAAIVARLDQKDTRCFGTRAAWAHVSSAIGQTPAWHG</sequence>
<evidence type="ECO:0000313" key="2">
    <source>
        <dbReference type="EMBL" id="KAJ4457662.1"/>
    </source>
</evidence>
<feature type="compositionally biased region" description="Pro residues" evidence="1">
    <location>
        <begin position="17"/>
        <end position="35"/>
    </location>
</feature>
<feature type="region of interest" description="Disordered" evidence="1">
    <location>
        <begin position="1"/>
        <end position="47"/>
    </location>
</feature>
<keyword evidence="3" id="KW-1185">Reference proteome</keyword>
<dbReference type="Proteomes" id="UP001141327">
    <property type="component" value="Unassembled WGS sequence"/>
</dbReference>